<protein>
    <submittedName>
        <fullName evidence="1">FOG: PAS/PAC domain</fullName>
    </submittedName>
</protein>
<reference evidence="1 2" key="2">
    <citation type="journal article" date="2012" name="J. Biosci. Bioeng.">
        <title>Complete genome sequence and characterization of the N-acylhomoserine lactone-degrading gene of the potato leaf-associated Solibacillus silvestris.</title>
        <authorList>
            <person name="Morohoshi T."/>
            <person name="Tominaga Y."/>
            <person name="Someya N."/>
            <person name="Ikeda T."/>
        </authorList>
    </citation>
    <scope>NUCLEOTIDE SEQUENCE [LARGE SCALE GENOMIC DNA]</scope>
    <source>
        <strain evidence="1 2">StLB046</strain>
    </source>
</reference>
<organism evidence="1 2">
    <name type="scientific">Solibacillus silvestris (strain StLB046)</name>
    <name type="common">Bacillus silvestris</name>
    <dbReference type="NCBI Taxonomy" id="1002809"/>
    <lineage>
        <taxon>Bacteria</taxon>
        <taxon>Bacillati</taxon>
        <taxon>Bacillota</taxon>
        <taxon>Bacilli</taxon>
        <taxon>Bacillales</taxon>
        <taxon>Caryophanaceae</taxon>
        <taxon>Solibacillus</taxon>
    </lineage>
</organism>
<dbReference type="AlphaFoldDB" id="F2F2N4"/>
<dbReference type="EMBL" id="AP012157">
    <property type="protein sequence ID" value="BAK15872.1"/>
    <property type="molecule type" value="Genomic_DNA"/>
</dbReference>
<keyword evidence="2" id="KW-1185">Reference proteome</keyword>
<name>F2F2N4_SOLSS</name>
<sequence>MVYHHVSFLFARKPDGKVVVASTTIINDSLEITDEEKIEFIKSEGFDFIRLVEPDDNIISVDFRHKEYY</sequence>
<evidence type="ECO:0000313" key="1">
    <source>
        <dbReference type="EMBL" id="BAK15872.1"/>
    </source>
</evidence>
<proteinExistence type="predicted"/>
<reference evidence="2" key="1">
    <citation type="submission" date="2011-04" db="EMBL/GenBank/DDBJ databases">
        <title>Genome sequence of Solibacillus silvestris StLB046.</title>
        <authorList>
            <person name="Morohoshi T."/>
            <person name="Someya N."/>
            <person name="Ikeda T."/>
        </authorList>
    </citation>
    <scope>NUCLEOTIDE SEQUENCE [LARGE SCALE GENOMIC DNA]</scope>
    <source>
        <strain evidence="2">StLB046</strain>
    </source>
</reference>
<dbReference type="KEGG" id="siv:SSIL_1449"/>
<dbReference type="RefSeq" id="WP_014823325.1">
    <property type="nucleotide sequence ID" value="NC_018065.1"/>
</dbReference>
<evidence type="ECO:0000313" key="2">
    <source>
        <dbReference type="Proteomes" id="UP000006691"/>
    </source>
</evidence>
<gene>
    <name evidence="1" type="ordered locus">SSIL_1449</name>
</gene>
<dbReference type="PATRIC" id="fig|1002809.3.peg.1463"/>
<dbReference type="HOGENOM" id="CLU_2773704_0_0_9"/>
<dbReference type="Proteomes" id="UP000006691">
    <property type="component" value="Chromosome"/>
</dbReference>
<accession>F2F2N4</accession>